<protein>
    <submittedName>
        <fullName evidence="2">Uncharacterized protein</fullName>
    </submittedName>
</protein>
<dbReference type="Proteomes" id="UP000017559">
    <property type="component" value="Unassembled WGS sequence"/>
</dbReference>
<dbReference type="AlphaFoldDB" id="V2WWC1"/>
<dbReference type="EMBL" id="AWSO01000374">
    <property type="protein sequence ID" value="ESK91128.1"/>
    <property type="molecule type" value="Genomic_DNA"/>
</dbReference>
<name>V2WWC1_MONRO</name>
<keyword evidence="3" id="KW-1185">Reference proteome</keyword>
<proteinExistence type="predicted"/>
<accession>V2WWC1</accession>
<comment type="caution">
    <text evidence="2">The sequence shown here is derived from an EMBL/GenBank/DDBJ whole genome shotgun (WGS) entry which is preliminary data.</text>
</comment>
<evidence type="ECO:0000313" key="3">
    <source>
        <dbReference type="Proteomes" id="UP000017559"/>
    </source>
</evidence>
<dbReference type="OrthoDB" id="3115074at2759"/>
<reference evidence="2 3" key="1">
    <citation type="journal article" date="2014" name="BMC Genomics">
        <title>Genome and secretome analysis of the hemibiotrophic fungal pathogen, Moniliophthora roreri, which causes frosty pod rot disease of cacao: mechanisms of the biotrophic and necrotrophic phases.</title>
        <authorList>
            <person name="Meinhardt L.W."/>
            <person name="Costa G.G.L."/>
            <person name="Thomazella D.P.T."/>
            <person name="Teixeira P.J.P.L."/>
            <person name="Carazzolle M.F."/>
            <person name="Schuster S.C."/>
            <person name="Carlson J.E."/>
            <person name="Guiltinan M.J."/>
            <person name="Mieczkowski P."/>
            <person name="Farmer A."/>
            <person name="Ramaraj T."/>
            <person name="Crozier J."/>
            <person name="Davis R.E."/>
            <person name="Shao J."/>
            <person name="Melnick R.L."/>
            <person name="Pereira G.A.G."/>
            <person name="Bailey B.A."/>
        </authorList>
    </citation>
    <scope>NUCLEOTIDE SEQUENCE [LARGE SCALE GENOMIC DNA]</scope>
    <source>
        <strain evidence="2 3">MCA 2997</strain>
    </source>
</reference>
<sequence>MAPDTMGDLQGASPNSGSLPRATWAQNEWRKEHVEEIQAEVCHCSSGTHGAAALAAWRLTRDHMWNNLTEEERKVYEDRANKFNGGCTSMAMPEDVLDNQNNIGSWEMYYFTHTSSFHYLAVATELRVAGYKSSANFKVPDNLHKQYEESYLAPLRSFKKLIPIIVPTNSGSTSESPVPSGSAMAHSNAETAPPLATIPPASSPKHQDLLASSNSHVDNVSTPILMDDGISITQGNDQDRNRDNISDGAEVSENGPTISNTSHDAMSIDEPTNTQECISNVIITDERSCQSTLTNIAKADGNPGMVELGKYH</sequence>
<dbReference type="HOGENOM" id="CLU_891628_0_0_1"/>
<evidence type="ECO:0000313" key="2">
    <source>
        <dbReference type="EMBL" id="ESK91128.1"/>
    </source>
</evidence>
<feature type="compositionally biased region" description="Polar residues" evidence="1">
    <location>
        <begin position="254"/>
        <end position="268"/>
    </location>
</feature>
<dbReference type="KEGG" id="mrr:Moror_9552"/>
<organism evidence="2 3">
    <name type="scientific">Moniliophthora roreri (strain MCA 2997)</name>
    <name type="common">Cocoa frosty pod rot fungus</name>
    <name type="synonym">Crinipellis roreri</name>
    <dbReference type="NCBI Taxonomy" id="1381753"/>
    <lineage>
        <taxon>Eukaryota</taxon>
        <taxon>Fungi</taxon>
        <taxon>Dikarya</taxon>
        <taxon>Basidiomycota</taxon>
        <taxon>Agaricomycotina</taxon>
        <taxon>Agaricomycetes</taxon>
        <taxon>Agaricomycetidae</taxon>
        <taxon>Agaricales</taxon>
        <taxon>Marasmiineae</taxon>
        <taxon>Marasmiaceae</taxon>
        <taxon>Moniliophthora</taxon>
    </lineage>
</organism>
<gene>
    <name evidence="2" type="ORF">Moror_9552</name>
</gene>
<feature type="region of interest" description="Disordered" evidence="1">
    <location>
        <begin position="1"/>
        <end position="22"/>
    </location>
</feature>
<evidence type="ECO:0000256" key="1">
    <source>
        <dbReference type="SAM" id="MobiDB-lite"/>
    </source>
</evidence>
<feature type="region of interest" description="Disordered" evidence="1">
    <location>
        <begin position="230"/>
        <end position="268"/>
    </location>
</feature>